<evidence type="ECO:0000256" key="2">
    <source>
        <dbReference type="ARBA" id="ARBA00009425"/>
    </source>
</evidence>
<keyword evidence="6 7" id="KW-0472">Membrane</keyword>
<dbReference type="EMBL" id="SLXQ01000002">
    <property type="protein sequence ID" value="TCP55342.1"/>
    <property type="molecule type" value="Genomic_DNA"/>
</dbReference>
<organism evidence="9 10">
    <name type="scientific">Tamaricihabitans halophyticus</name>
    <dbReference type="NCBI Taxonomy" id="1262583"/>
    <lineage>
        <taxon>Bacteria</taxon>
        <taxon>Bacillati</taxon>
        <taxon>Actinomycetota</taxon>
        <taxon>Actinomycetes</taxon>
        <taxon>Pseudonocardiales</taxon>
        <taxon>Pseudonocardiaceae</taxon>
        <taxon>Tamaricihabitans</taxon>
    </lineage>
</organism>
<evidence type="ECO:0000313" key="10">
    <source>
        <dbReference type="Proteomes" id="UP000294911"/>
    </source>
</evidence>
<accession>A0A4R2QYK0</accession>
<gene>
    <name evidence="9" type="ORF">EV191_102554</name>
</gene>
<evidence type="ECO:0000256" key="5">
    <source>
        <dbReference type="ARBA" id="ARBA00022989"/>
    </source>
</evidence>
<reference evidence="9 10" key="1">
    <citation type="submission" date="2019-03" db="EMBL/GenBank/DDBJ databases">
        <title>Genomic Encyclopedia of Type Strains, Phase IV (KMG-IV): sequencing the most valuable type-strain genomes for metagenomic binning, comparative biology and taxonomic classification.</title>
        <authorList>
            <person name="Goeker M."/>
        </authorList>
    </citation>
    <scope>NUCLEOTIDE SEQUENCE [LARGE SCALE GENOMIC DNA]</scope>
    <source>
        <strain evidence="9 10">DSM 45765</strain>
    </source>
</reference>
<feature type="domain" description="Na+/H+ antiporter MnhB subunit-related protein" evidence="8">
    <location>
        <begin position="52"/>
        <end position="174"/>
    </location>
</feature>
<comment type="subcellular location">
    <subcellularLocation>
        <location evidence="1">Cell membrane</location>
        <topology evidence="1">Multi-pass membrane protein</topology>
    </subcellularLocation>
</comment>
<feature type="transmembrane region" description="Helical" evidence="7">
    <location>
        <begin position="110"/>
        <end position="133"/>
    </location>
</feature>
<feature type="transmembrane region" description="Helical" evidence="7">
    <location>
        <begin position="78"/>
        <end position="98"/>
    </location>
</feature>
<evidence type="ECO:0000256" key="4">
    <source>
        <dbReference type="ARBA" id="ARBA00022692"/>
    </source>
</evidence>
<dbReference type="InterPro" id="IPR050622">
    <property type="entry name" value="CPA3_antiporter_subunitB"/>
</dbReference>
<dbReference type="PANTHER" id="PTHR33932">
    <property type="entry name" value="NA(+)/H(+) ANTIPORTER SUBUNIT B"/>
    <property type="match status" value="1"/>
</dbReference>
<comment type="caution">
    <text evidence="9">The sequence shown here is derived from an EMBL/GenBank/DDBJ whole genome shotgun (WGS) entry which is preliminary data.</text>
</comment>
<dbReference type="RefSeq" id="WP_243658859.1">
    <property type="nucleotide sequence ID" value="NZ_SLXQ01000002.1"/>
</dbReference>
<evidence type="ECO:0000256" key="7">
    <source>
        <dbReference type="SAM" id="Phobius"/>
    </source>
</evidence>
<dbReference type="AlphaFoldDB" id="A0A4R2QYK0"/>
<feature type="transmembrane region" description="Helical" evidence="7">
    <location>
        <begin position="153"/>
        <end position="177"/>
    </location>
</feature>
<evidence type="ECO:0000256" key="1">
    <source>
        <dbReference type="ARBA" id="ARBA00004651"/>
    </source>
</evidence>
<feature type="transmembrane region" description="Helical" evidence="7">
    <location>
        <begin position="55"/>
        <end position="72"/>
    </location>
</feature>
<dbReference type="GO" id="GO:0005886">
    <property type="term" value="C:plasma membrane"/>
    <property type="evidence" value="ECO:0007669"/>
    <property type="project" value="UniProtKB-SubCell"/>
</dbReference>
<evidence type="ECO:0000256" key="3">
    <source>
        <dbReference type="ARBA" id="ARBA00022475"/>
    </source>
</evidence>
<dbReference type="InterPro" id="IPR007182">
    <property type="entry name" value="MnhB"/>
</dbReference>
<evidence type="ECO:0000259" key="8">
    <source>
        <dbReference type="Pfam" id="PF04039"/>
    </source>
</evidence>
<proteinExistence type="inferred from homology"/>
<keyword evidence="5 7" id="KW-1133">Transmembrane helix</keyword>
<evidence type="ECO:0000256" key="6">
    <source>
        <dbReference type="ARBA" id="ARBA00023136"/>
    </source>
</evidence>
<dbReference type="PANTHER" id="PTHR33932:SF4">
    <property type="entry name" value="NA(+)_H(+) ANTIPORTER SUBUNIT B"/>
    <property type="match status" value="1"/>
</dbReference>
<keyword evidence="10" id="KW-1185">Reference proteome</keyword>
<keyword evidence="3" id="KW-1003">Cell membrane</keyword>
<protein>
    <submittedName>
        <fullName evidence="9">Multicomponent Na+:H+ antiporter subunit B</fullName>
    </submittedName>
</protein>
<evidence type="ECO:0000313" key="9">
    <source>
        <dbReference type="EMBL" id="TCP55342.1"/>
    </source>
</evidence>
<keyword evidence="4 7" id="KW-0812">Transmembrane</keyword>
<dbReference type="Pfam" id="PF04039">
    <property type="entry name" value="MnhB"/>
    <property type="match status" value="1"/>
</dbReference>
<dbReference type="Proteomes" id="UP000294911">
    <property type="component" value="Unassembled WGS sequence"/>
</dbReference>
<comment type="similarity">
    <text evidence="2">Belongs to the CPA3 antiporters (TC 2.A.63) subunit B family.</text>
</comment>
<sequence length="199" mass="20978">MKANPESDPQPNSESNSEFNLHEEMWNDWDVPRDQLLAGEYAGGVWKRSLLLESAARIVFPTVLVFSIYLLIAGHYDAGGGFSGGLVAGLAFVVRYVAGGRGELATILRIRPLVVVGMGLTIAVVVALAPLLVGGEVLATTTFDVPLPVIGDVKIATSLGLDLGVYLLIVGVVLDLLRTLGAGIELQAPGDRTSKREGA</sequence>
<name>A0A4R2QYK0_9PSEU</name>